<organism evidence="1 2">
    <name type="scientific">Salinimicrobium catena</name>
    <dbReference type="NCBI Taxonomy" id="390640"/>
    <lineage>
        <taxon>Bacteria</taxon>
        <taxon>Pseudomonadati</taxon>
        <taxon>Bacteroidota</taxon>
        <taxon>Flavobacteriia</taxon>
        <taxon>Flavobacteriales</taxon>
        <taxon>Flavobacteriaceae</taxon>
        <taxon>Salinimicrobium</taxon>
    </lineage>
</organism>
<sequence length="215" mass="24704">MDYQNKSERYYSKVRQEMKKYLPENAERIIDVGCGNGSFASGIRKESGAEVWGVEYTQEGAQEAEKVLDKVFSGSCEENLKSLPDHYFDVAFFNDVLEHMPDPAKLLSEFKLKMAPGGIVISSIPNIRYHNALLPILFKKDFRYKSSGVMDYTHLRFFTSKSITRLFEEQGYEVIVHEGINRSKSLKPVLYNIPLLFTQMDIFYPQFATVAKVVK</sequence>
<dbReference type="GO" id="GO:0008168">
    <property type="term" value="F:methyltransferase activity"/>
    <property type="evidence" value="ECO:0007669"/>
    <property type="project" value="UniProtKB-KW"/>
</dbReference>
<keyword evidence="1" id="KW-0808">Transferase</keyword>
<dbReference type="OrthoDB" id="8773442at2"/>
<dbReference type="Proteomes" id="UP000199448">
    <property type="component" value="Unassembled WGS sequence"/>
</dbReference>
<dbReference type="SUPFAM" id="SSF53335">
    <property type="entry name" value="S-adenosyl-L-methionine-dependent methyltransferases"/>
    <property type="match status" value="1"/>
</dbReference>
<keyword evidence="2" id="KW-1185">Reference proteome</keyword>
<dbReference type="InterPro" id="IPR029063">
    <property type="entry name" value="SAM-dependent_MTases_sf"/>
</dbReference>
<keyword evidence="1" id="KW-0830">Ubiquinone</keyword>
<dbReference type="EMBL" id="FNUG01000010">
    <property type="protein sequence ID" value="SEF10273.1"/>
    <property type="molecule type" value="Genomic_DNA"/>
</dbReference>
<dbReference type="GO" id="GO:0032259">
    <property type="term" value="P:methylation"/>
    <property type="evidence" value="ECO:0007669"/>
    <property type="project" value="UniProtKB-KW"/>
</dbReference>
<name>A0A1H5P8M5_9FLAO</name>
<dbReference type="AlphaFoldDB" id="A0A1H5P8M5"/>
<dbReference type="Pfam" id="PF13489">
    <property type="entry name" value="Methyltransf_23"/>
    <property type="match status" value="1"/>
</dbReference>
<dbReference type="Gene3D" id="3.40.50.150">
    <property type="entry name" value="Vaccinia Virus protein VP39"/>
    <property type="match status" value="1"/>
</dbReference>
<evidence type="ECO:0000313" key="1">
    <source>
        <dbReference type="EMBL" id="SEF10273.1"/>
    </source>
</evidence>
<dbReference type="PANTHER" id="PTHR43861">
    <property type="entry name" value="TRANS-ACONITATE 2-METHYLTRANSFERASE-RELATED"/>
    <property type="match status" value="1"/>
</dbReference>
<dbReference type="CDD" id="cd02440">
    <property type="entry name" value="AdoMet_MTases"/>
    <property type="match status" value="1"/>
</dbReference>
<accession>A0A1H5P8M5</accession>
<protein>
    <submittedName>
        <fullName evidence="1">Ubiquinone/menaquinone biosynthesis C-methylase UbiE</fullName>
    </submittedName>
</protein>
<keyword evidence="1" id="KW-0489">Methyltransferase</keyword>
<reference evidence="1 2" key="1">
    <citation type="submission" date="2016-10" db="EMBL/GenBank/DDBJ databases">
        <authorList>
            <person name="de Groot N.N."/>
        </authorList>
    </citation>
    <scope>NUCLEOTIDE SEQUENCE [LARGE SCALE GENOMIC DNA]</scope>
    <source>
        <strain evidence="1 2">DSM 23553</strain>
    </source>
</reference>
<evidence type="ECO:0000313" key="2">
    <source>
        <dbReference type="Proteomes" id="UP000199448"/>
    </source>
</evidence>
<dbReference type="STRING" id="390640.SAMN04488034_11046"/>
<proteinExistence type="predicted"/>
<gene>
    <name evidence="1" type="ORF">SAMN04488034_11046</name>
</gene>
<dbReference type="RefSeq" id="WP_093114207.1">
    <property type="nucleotide sequence ID" value="NZ_FNGG01000010.1"/>
</dbReference>